<dbReference type="CDD" id="cd00377">
    <property type="entry name" value="ICL_PEPM"/>
    <property type="match status" value="1"/>
</dbReference>
<dbReference type="SUPFAM" id="SSF51621">
    <property type="entry name" value="Phosphoenolpyruvate/pyruvate domain"/>
    <property type="match status" value="1"/>
</dbReference>
<dbReference type="InterPro" id="IPR040442">
    <property type="entry name" value="Pyrv_kinase-like_dom_sf"/>
</dbReference>
<accession>A0A1C4VDI2</accession>
<dbReference type="GO" id="GO:0016829">
    <property type="term" value="F:lyase activity"/>
    <property type="evidence" value="ECO:0007669"/>
    <property type="project" value="UniProtKB-KW"/>
</dbReference>
<sequence>MSELSQRAAALRALHRPGDPLILPNAWDPGSARDVVAAGFPAVATSSGAVAVALGHADNEATPVDEMFAAVARIAAAVSVPVTADLERGYGLRPAELVDRLLATGAVGCNIEDSDPRTRELSDVEEQADLLAAIRAAAREAGVDLVLNARVDVHLRAYGPPEGRLAEAVRRARRYRAAGADCVYPIVLADPVAIRALVAEVDAPVNVLARPGAPGLAELAALGVARISFGSGLYAAARARTVEMLAAIRAGDDVFPNGEETG</sequence>
<keyword evidence="2" id="KW-1185">Reference proteome</keyword>
<evidence type="ECO:0000313" key="2">
    <source>
        <dbReference type="Proteomes" id="UP000198242"/>
    </source>
</evidence>
<keyword evidence="1" id="KW-0456">Lyase</keyword>
<dbReference type="Gene3D" id="3.20.20.60">
    <property type="entry name" value="Phosphoenolpyruvate-binding domains"/>
    <property type="match status" value="1"/>
</dbReference>
<dbReference type="EMBL" id="LT607411">
    <property type="protein sequence ID" value="SCE82070.1"/>
    <property type="molecule type" value="Genomic_DNA"/>
</dbReference>
<dbReference type="RefSeq" id="WP_089005463.1">
    <property type="nucleotide sequence ID" value="NZ_LT607411.1"/>
</dbReference>
<dbReference type="InterPro" id="IPR015813">
    <property type="entry name" value="Pyrv/PenolPyrv_kinase-like_dom"/>
</dbReference>
<dbReference type="OrthoDB" id="9780430at2"/>
<organism evidence="1 2">
    <name type="scientific">Micromonospora viridifaciens</name>
    <dbReference type="NCBI Taxonomy" id="1881"/>
    <lineage>
        <taxon>Bacteria</taxon>
        <taxon>Bacillati</taxon>
        <taxon>Actinomycetota</taxon>
        <taxon>Actinomycetes</taxon>
        <taxon>Micromonosporales</taxon>
        <taxon>Micromonosporaceae</taxon>
        <taxon>Micromonospora</taxon>
    </lineage>
</organism>
<dbReference type="Pfam" id="PF13714">
    <property type="entry name" value="PEP_mutase"/>
    <property type="match status" value="1"/>
</dbReference>
<gene>
    <name evidence="1" type="ORF">GA0074695_1373</name>
</gene>
<protein>
    <submittedName>
        <fullName evidence="1">2-Methylisocitrate lyase, PEP mutase family</fullName>
    </submittedName>
</protein>
<proteinExistence type="predicted"/>
<dbReference type="AlphaFoldDB" id="A0A1C4VDI2"/>
<dbReference type="PANTHER" id="PTHR42905">
    <property type="entry name" value="PHOSPHOENOLPYRUVATE CARBOXYLASE"/>
    <property type="match status" value="1"/>
</dbReference>
<dbReference type="InterPro" id="IPR039556">
    <property type="entry name" value="ICL/PEPM"/>
</dbReference>
<reference evidence="2" key="1">
    <citation type="submission" date="2016-06" db="EMBL/GenBank/DDBJ databases">
        <authorList>
            <person name="Varghese N."/>
            <person name="Submissions Spin"/>
        </authorList>
    </citation>
    <scope>NUCLEOTIDE SEQUENCE [LARGE SCALE GENOMIC DNA]</scope>
    <source>
        <strain evidence="2">DSM 43909</strain>
    </source>
</reference>
<name>A0A1C4VDI2_MICVI</name>
<dbReference type="PANTHER" id="PTHR42905:SF16">
    <property type="entry name" value="CARBOXYPHOSPHONOENOLPYRUVATE PHOSPHONOMUTASE-LIKE PROTEIN (AFU_ORTHOLOGUE AFUA_5G07230)"/>
    <property type="match status" value="1"/>
</dbReference>
<dbReference type="Proteomes" id="UP000198242">
    <property type="component" value="Chromosome I"/>
</dbReference>
<evidence type="ECO:0000313" key="1">
    <source>
        <dbReference type="EMBL" id="SCE82070.1"/>
    </source>
</evidence>